<dbReference type="InterPro" id="IPR011701">
    <property type="entry name" value="MFS"/>
</dbReference>
<feature type="transmembrane region" description="Helical" evidence="3">
    <location>
        <begin position="227"/>
        <end position="246"/>
    </location>
</feature>
<dbReference type="Proteomes" id="UP000887574">
    <property type="component" value="Unplaced"/>
</dbReference>
<dbReference type="SUPFAM" id="SSF103473">
    <property type="entry name" value="MFS general substrate transporter"/>
    <property type="match status" value="1"/>
</dbReference>
<feature type="domain" description="Major facilitator superfamily (MFS) profile" evidence="4">
    <location>
        <begin position="60"/>
        <end position="481"/>
    </location>
</feature>
<keyword evidence="3" id="KW-0472">Membrane</keyword>
<evidence type="ECO:0000256" key="2">
    <source>
        <dbReference type="SAM" id="MobiDB-lite"/>
    </source>
</evidence>
<feature type="transmembrane region" description="Helical" evidence="3">
    <location>
        <begin position="136"/>
        <end position="164"/>
    </location>
</feature>
<evidence type="ECO:0000256" key="3">
    <source>
        <dbReference type="SAM" id="Phobius"/>
    </source>
</evidence>
<name>A0A915E7Z6_9BILA</name>
<dbReference type="InterPro" id="IPR036259">
    <property type="entry name" value="MFS_trans_sf"/>
</dbReference>
<feature type="transmembrane region" description="Helical" evidence="3">
    <location>
        <begin position="108"/>
        <end position="129"/>
    </location>
</feature>
<organism evidence="5 6">
    <name type="scientific">Ditylenchus dipsaci</name>
    <dbReference type="NCBI Taxonomy" id="166011"/>
    <lineage>
        <taxon>Eukaryota</taxon>
        <taxon>Metazoa</taxon>
        <taxon>Ecdysozoa</taxon>
        <taxon>Nematoda</taxon>
        <taxon>Chromadorea</taxon>
        <taxon>Rhabditida</taxon>
        <taxon>Tylenchina</taxon>
        <taxon>Tylenchomorpha</taxon>
        <taxon>Sphaerularioidea</taxon>
        <taxon>Anguinidae</taxon>
        <taxon>Anguininae</taxon>
        <taxon>Ditylenchus</taxon>
    </lineage>
</organism>
<feature type="transmembrane region" description="Helical" evidence="3">
    <location>
        <begin position="290"/>
        <end position="313"/>
    </location>
</feature>
<feature type="transmembrane region" description="Helical" evidence="3">
    <location>
        <begin position="53"/>
        <end position="78"/>
    </location>
</feature>
<dbReference type="GO" id="GO:0022857">
    <property type="term" value="F:transmembrane transporter activity"/>
    <property type="evidence" value="ECO:0007669"/>
    <property type="project" value="InterPro"/>
</dbReference>
<dbReference type="AlphaFoldDB" id="A0A915E7Z6"/>
<sequence>MAPAQILQPTKFTDQLLPTNNNASSRNGSFSEGAMPPKSKTSCSGIFRNKFRFFILILGTLCLTSVFANMLTLNFTIICMDPMAAKEHNLTTNYQHPVYIYSQVEKTFLQWTVAIASAVATFPFSYICSHYGAKHVFVVFGILSALSTAAIPIAASMGFGWFIFVRVFQGLAYACDFAVVGVMCTRWAALRENAKFLSVLTCFSSLASFLTNVFAGMICDSSLGWPWVHYLFAIVSLFLFVAWIVFYTDDPQYNPFVTPKELSVIHLDKSDAHRVRERFVPYLEILKSKVVWTVWLNAFAVIFSEFFLFIYAPTYIKNVLGYGTTETGFLGAVVALAHIPFKMASGYASDTFHCLPERKKMWFFNSIALLIPAAVYIYLCYAPAGVPILTVILFCTVQAALGFNSGGYYKCGALVSRQYAEFVIAFTQFIKCLVFFVAPALVAIFVQDDKNALQWHIIFYIIAGTLIFANAVFCVYATNKPAGFTHITLQNKEEVKYYKKNGEATATTIVD</sequence>
<evidence type="ECO:0000256" key="1">
    <source>
        <dbReference type="ARBA" id="ARBA00004141"/>
    </source>
</evidence>
<evidence type="ECO:0000313" key="6">
    <source>
        <dbReference type="WBParaSite" id="jg3310"/>
    </source>
</evidence>
<feature type="transmembrane region" description="Helical" evidence="3">
    <location>
        <begin position="423"/>
        <end position="445"/>
    </location>
</feature>
<feature type="transmembrane region" description="Helical" evidence="3">
    <location>
        <begin position="170"/>
        <end position="189"/>
    </location>
</feature>
<dbReference type="PANTHER" id="PTHR45757">
    <property type="entry name" value="PROTEIN CBG23364-RELATED"/>
    <property type="match status" value="1"/>
</dbReference>
<dbReference type="Gene3D" id="1.20.1250.20">
    <property type="entry name" value="MFS general substrate transporter like domains"/>
    <property type="match status" value="2"/>
</dbReference>
<dbReference type="PROSITE" id="PS50850">
    <property type="entry name" value="MFS"/>
    <property type="match status" value="1"/>
</dbReference>
<evidence type="ECO:0000313" key="5">
    <source>
        <dbReference type="Proteomes" id="UP000887574"/>
    </source>
</evidence>
<dbReference type="InterPro" id="IPR020846">
    <property type="entry name" value="MFS_dom"/>
</dbReference>
<proteinExistence type="predicted"/>
<keyword evidence="3" id="KW-1133">Transmembrane helix</keyword>
<feature type="transmembrane region" description="Helical" evidence="3">
    <location>
        <begin position="196"/>
        <end position="215"/>
    </location>
</feature>
<dbReference type="WBParaSite" id="jg3310">
    <property type="protein sequence ID" value="jg3310"/>
    <property type="gene ID" value="jg3310"/>
</dbReference>
<feature type="transmembrane region" description="Helical" evidence="3">
    <location>
        <begin position="457"/>
        <end position="477"/>
    </location>
</feature>
<feature type="transmembrane region" description="Helical" evidence="3">
    <location>
        <begin position="385"/>
        <end position="403"/>
    </location>
</feature>
<keyword evidence="3" id="KW-0812">Transmembrane</keyword>
<evidence type="ECO:0000259" key="4">
    <source>
        <dbReference type="PROSITE" id="PS50850"/>
    </source>
</evidence>
<protein>
    <submittedName>
        <fullName evidence="6">Major facilitator superfamily (MFS) profile domain-containing protein</fullName>
    </submittedName>
</protein>
<feature type="transmembrane region" description="Helical" evidence="3">
    <location>
        <begin position="362"/>
        <end position="379"/>
    </location>
</feature>
<dbReference type="GO" id="GO:0016020">
    <property type="term" value="C:membrane"/>
    <property type="evidence" value="ECO:0007669"/>
    <property type="project" value="UniProtKB-SubCell"/>
</dbReference>
<keyword evidence="5" id="KW-1185">Reference proteome</keyword>
<feature type="compositionally biased region" description="Polar residues" evidence="2">
    <location>
        <begin position="15"/>
        <end position="30"/>
    </location>
</feature>
<dbReference type="Pfam" id="PF07690">
    <property type="entry name" value="MFS_1"/>
    <property type="match status" value="1"/>
</dbReference>
<feature type="region of interest" description="Disordered" evidence="2">
    <location>
        <begin position="15"/>
        <end position="38"/>
    </location>
</feature>
<accession>A0A915E7Z6</accession>
<dbReference type="PANTHER" id="PTHR45757:SF17">
    <property type="entry name" value="MAJOR FACILITATOR SUPERFAMILY (MFS) PROFILE DOMAIN-CONTAINING PROTEIN"/>
    <property type="match status" value="1"/>
</dbReference>
<comment type="subcellular location">
    <subcellularLocation>
        <location evidence="1">Membrane</location>
        <topology evidence="1">Multi-pass membrane protein</topology>
    </subcellularLocation>
</comment>
<feature type="transmembrane region" description="Helical" evidence="3">
    <location>
        <begin position="319"/>
        <end position="341"/>
    </location>
</feature>
<reference evidence="6" key="1">
    <citation type="submission" date="2022-11" db="UniProtKB">
        <authorList>
            <consortium name="WormBaseParasite"/>
        </authorList>
    </citation>
    <scope>IDENTIFICATION</scope>
</reference>